<reference evidence="2" key="2">
    <citation type="submission" date="2015-02" db="UniProtKB">
        <authorList>
            <consortium name="EnsemblMetazoa"/>
        </authorList>
    </citation>
    <scope>IDENTIFICATION</scope>
</reference>
<proteinExistence type="predicted"/>
<evidence type="ECO:0000313" key="3">
    <source>
        <dbReference type="Proteomes" id="UP000014500"/>
    </source>
</evidence>
<dbReference type="Proteomes" id="UP000014500">
    <property type="component" value="Unassembled WGS sequence"/>
</dbReference>
<dbReference type="HOGENOM" id="CLU_1257493_0_0_1"/>
<accession>T1J7F2</accession>
<dbReference type="PhylomeDB" id="T1J7F2"/>
<name>T1J7F2_STRMM</name>
<dbReference type="AlphaFoldDB" id="T1J7F2"/>
<sequence>MSPSRISSLKPKYKPIKFIPAYKSPIFHTLRRPHGLQGPVKAKPNRTGNRTPNIHVMLSTNDNRLPKVSNHRRSQIMNRQHQEITRMIKSAMPGPVNVIVKDDKRVSKIMANLSYQDLEMAKTIEQLRTASGISDAQMKRGVRLFRTMQKLAGIVFAKEKLKGAANGAEDWRKTAELLNELKTLTGRKKSDGALGPVGLEGKRKRVLIPPWRRYRSVKKF</sequence>
<dbReference type="EMBL" id="JH431924">
    <property type="status" value="NOT_ANNOTATED_CDS"/>
    <property type="molecule type" value="Genomic_DNA"/>
</dbReference>
<reference evidence="3" key="1">
    <citation type="submission" date="2011-05" db="EMBL/GenBank/DDBJ databases">
        <authorList>
            <person name="Richards S.R."/>
            <person name="Qu J."/>
            <person name="Jiang H."/>
            <person name="Jhangiani S.N."/>
            <person name="Agravi P."/>
            <person name="Goodspeed R."/>
            <person name="Gross S."/>
            <person name="Mandapat C."/>
            <person name="Jackson L."/>
            <person name="Mathew T."/>
            <person name="Pu L."/>
            <person name="Thornton R."/>
            <person name="Saada N."/>
            <person name="Wilczek-Boney K.B."/>
            <person name="Lee S."/>
            <person name="Kovar C."/>
            <person name="Wu Y."/>
            <person name="Scherer S.E."/>
            <person name="Worley K.C."/>
            <person name="Muzny D.M."/>
            <person name="Gibbs R."/>
        </authorList>
    </citation>
    <scope>NUCLEOTIDE SEQUENCE</scope>
    <source>
        <strain evidence="3">Brora</strain>
    </source>
</reference>
<evidence type="ECO:0000313" key="2">
    <source>
        <dbReference type="EnsemblMetazoa" id="SMAR009594-PA"/>
    </source>
</evidence>
<organism evidence="2 3">
    <name type="scientific">Strigamia maritima</name>
    <name type="common">European centipede</name>
    <name type="synonym">Geophilus maritimus</name>
    <dbReference type="NCBI Taxonomy" id="126957"/>
    <lineage>
        <taxon>Eukaryota</taxon>
        <taxon>Metazoa</taxon>
        <taxon>Ecdysozoa</taxon>
        <taxon>Arthropoda</taxon>
        <taxon>Myriapoda</taxon>
        <taxon>Chilopoda</taxon>
        <taxon>Pleurostigmophora</taxon>
        <taxon>Geophilomorpha</taxon>
        <taxon>Linotaeniidae</taxon>
        <taxon>Strigamia</taxon>
    </lineage>
</organism>
<evidence type="ECO:0000256" key="1">
    <source>
        <dbReference type="SAM" id="MobiDB-lite"/>
    </source>
</evidence>
<feature type="region of interest" description="Disordered" evidence="1">
    <location>
        <begin position="32"/>
        <end position="53"/>
    </location>
</feature>
<dbReference type="EnsemblMetazoa" id="SMAR009594-RA">
    <property type="protein sequence ID" value="SMAR009594-PA"/>
    <property type="gene ID" value="SMAR009594"/>
</dbReference>
<protein>
    <submittedName>
        <fullName evidence="2">Uncharacterized protein</fullName>
    </submittedName>
</protein>
<keyword evidence="3" id="KW-1185">Reference proteome</keyword>